<comment type="caution">
    <text evidence="2">The sequence shown here is derived from an EMBL/GenBank/DDBJ whole genome shotgun (WGS) entry which is preliminary data.</text>
</comment>
<dbReference type="EMBL" id="LYMM01000030">
    <property type="protein sequence ID" value="PNU04816.1"/>
    <property type="molecule type" value="Genomic_DNA"/>
</dbReference>
<name>A0A2K2G197_9SPHN</name>
<keyword evidence="3" id="KW-1185">Reference proteome</keyword>
<reference evidence="2 3" key="1">
    <citation type="submission" date="2016-05" db="EMBL/GenBank/DDBJ databases">
        <title>Complete genome sequence of Novosphingobium guangzhouense SA925(T).</title>
        <authorList>
            <person name="Sha S."/>
        </authorList>
    </citation>
    <scope>NUCLEOTIDE SEQUENCE [LARGE SCALE GENOMIC DNA]</scope>
    <source>
        <strain evidence="2 3">SA925</strain>
    </source>
</reference>
<protein>
    <submittedName>
        <fullName evidence="2">Uncharacterized protein</fullName>
    </submittedName>
</protein>
<evidence type="ECO:0000313" key="2">
    <source>
        <dbReference type="EMBL" id="PNU04816.1"/>
    </source>
</evidence>
<evidence type="ECO:0000256" key="1">
    <source>
        <dbReference type="SAM" id="Phobius"/>
    </source>
</evidence>
<evidence type="ECO:0000313" key="3">
    <source>
        <dbReference type="Proteomes" id="UP000236327"/>
    </source>
</evidence>
<gene>
    <name evidence="2" type="ORF">A8V01_18000</name>
</gene>
<keyword evidence="1" id="KW-0472">Membrane</keyword>
<sequence>MNMMAMLVSMIAIAGCLVLALRNPQIRALGDMQVLRLAAIWAVIIIGLVMVIQWSGFRIEP</sequence>
<proteinExistence type="predicted"/>
<accession>A0A2K2G197</accession>
<dbReference type="AlphaFoldDB" id="A0A2K2G197"/>
<dbReference type="Proteomes" id="UP000236327">
    <property type="component" value="Unassembled WGS sequence"/>
</dbReference>
<keyword evidence="1" id="KW-0812">Transmembrane</keyword>
<organism evidence="2 3">
    <name type="scientific">Novosphingobium guangzhouense</name>
    <dbReference type="NCBI Taxonomy" id="1850347"/>
    <lineage>
        <taxon>Bacteria</taxon>
        <taxon>Pseudomonadati</taxon>
        <taxon>Pseudomonadota</taxon>
        <taxon>Alphaproteobacteria</taxon>
        <taxon>Sphingomonadales</taxon>
        <taxon>Sphingomonadaceae</taxon>
        <taxon>Novosphingobium</taxon>
    </lineage>
</organism>
<feature type="transmembrane region" description="Helical" evidence="1">
    <location>
        <begin position="38"/>
        <end position="57"/>
    </location>
</feature>
<dbReference type="OrthoDB" id="7510020at2"/>
<keyword evidence="1" id="KW-1133">Transmembrane helix</keyword>